<evidence type="ECO:0000256" key="2">
    <source>
        <dbReference type="ARBA" id="ARBA00022741"/>
    </source>
</evidence>
<accession>A0A4Y7K5I4</accession>
<dbReference type="InterPro" id="IPR009008">
    <property type="entry name" value="Val/Leu/Ile-tRNA-synth_edit"/>
</dbReference>
<evidence type="ECO:0000256" key="3">
    <source>
        <dbReference type="ARBA" id="ARBA00022840"/>
    </source>
</evidence>
<keyword evidence="1" id="KW-0436">Ligase</keyword>
<evidence type="ECO:0000256" key="4">
    <source>
        <dbReference type="ARBA" id="ARBA00022917"/>
    </source>
</evidence>
<name>A0A4Y7K5I4_PAPSO</name>
<keyword evidence="4" id="KW-0648">Protein biosynthesis</keyword>
<sequence>MIPVVDLPLEGLRGAVGTCKNQMQNHMISLERAGSFKRVHAVIPDNYSPILQVGGDADQIANVTDDSGTGVVHCPPAFYRVCIENQILQKGRNLTVAVDGDGCFTEMVVAHFGGDMSRMRYRHYQ</sequence>
<proteinExistence type="predicted"/>
<dbReference type="EMBL" id="CM010720">
    <property type="protein sequence ID" value="RZC67471.1"/>
    <property type="molecule type" value="Genomic_DNA"/>
</dbReference>
<keyword evidence="5" id="KW-0030">Aminoacyl-tRNA synthetase</keyword>
<dbReference type="GO" id="GO:0004812">
    <property type="term" value="F:aminoacyl-tRNA ligase activity"/>
    <property type="evidence" value="ECO:0007669"/>
    <property type="project" value="UniProtKB-KW"/>
</dbReference>
<dbReference type="GO" id="GO:0005524">
    <property type="term" value="F:ATP binding"/>
    <property type="evidence" value="ECO:0007669"/>
    <property type="project" value="UniProtKB-KW"/>
</dbReference>
<protein>
    <submittedName>
        <fullName evidence="6">Uncharacterized protein</fullName>
    </submittedName>
</protein>
<evidence type="ECO:0000256" key="1">
    <source>
        <dbReference type="ARBA" id="ARBA00022598"/>
    </source>
</evidence>
<keyword evidence="2" id="KW-0547">Nucleotide-binding</keyword>
<dbReference type="Gramene" id="RZC67471">
    <property type="protein sequence ID" value="RZC67471"/>
    <property type="gene ID" value="C5167_011155"/>
</dbReference>
<organism evidence="6 7">
    <name type="scientific">Papaver somniferum</name>
    <name type="common">Opium poppy</name>
    <dbReference type="NCBI Taxonomy" id="3469"/>
    <lineage>
        <taxon>Eukaryota</taxon>
        <taxon>Viridiplantae</taxon>
        <taxon>Streptophyta</taxon>
        <taxon>Embryophyta</taxon>
        <taxon>Tracheophyta</taxon>
        <taxon>Spermatophyta</taxon>
        <taxon>Magnoliopsida</taxon>
        <taxon>Ranunculales</taxon>
        <taxon>Papaveraceae</taxon>
        <taxon>Papaveroideae</taxon>
        <taxon>Papaver</taxon>
    </lineage>
</organism>
<keyword evidence="3" id="KW-0067">ATP-binding</keyword>
<keyword evidence="7" id="KW-1185">Reference proteome</keyword>
<dbReference type="Proteomes" id="UP000316621">
    <property type="component" value="Chromosome 6"/>
</dbReference>
<dbReference type="GO" id="GO:0006418">
    <property type="term" value="P:tRNA aminoacylation for protein translation"/>
    <property type="evidence" value="ECO:0007669"/>
    <property type="project" value="InterPro"/>
</dbReference>
<dbReference type="GO" id="GO:0002161">
    <property type="term" value="F:aminoacyl-tRNA deacylase activity"/>
    <property type="evidence" value="ECO:0007669"/>
    <property type="project" value="InterPro"/>
</dbReference>
<evidence type="ECO:0000256" key="5">
    <source>
        <dbReference type="ARBA" id="ARBA00023146"/>
    </source>
</evidence>
<evidence type="ECO:0000313" key="6">
    <source>
        <dbReference type="EMBL" id="RZC67471.1"/>
    </source>
</evidence>
<dbReference type="STRING" id="3469.A0A4Y7K5I4"/>
<dbReference type="AlphaFoldDB" id="A0A4Y7K5I4"/>
<gene>
    <name evidence="6" type="ORF">C5167_011155</name>
</gene>
<dbReference type="SUPFAM" id="SSF50677">
    <property type="entry name" value="ValRS/IleRS/LeuRS editing domain"/>
    <property type="match status" value="1"/>
</dbReference>
<evidence type="ECO:0000313" key="7">
    <source>
        <dbReference type="Proteomes" id="UP000316621"/>
    </source>
</evidence>
<reference evidence="6 7" key="1">
    <citation type="journal article" date="2018" name="Science">
        <title>The opium poppy genome and morphinan production.</title>
        <authorList>
            <person name="Guo L."/>
            <person name="Winzer T."/>
            <person name="Yang X."/>
            <person name="Li Y."/>
            <person name="Ning Z."/>
            <person name="He Z."/>
            <person name="Teodor R."/>
            <person name="Lu Y."/>
            <person name="Bowser T.A."/>
            <person name="Graham I.A."/>
            <person name="Ye K."/>
        </authorList>
    </citation>
    <scope>NUCLEOTIDE SEQUENCE [LARGE SCALE GENOMIC DNA]</scope>
    <source>
        <strain evidence="7">cv. HN1</strain>
        <tissue evidence="6">Leaves</tissue>
    </source>
</reference>